<gene>
    <name evidence="11" type="ORF">CAP_8764</name>
</gene>
<dbReference type="STRING" id="1192034.CAP_8764"/>
<dbReference type="SUPFAM" id="SSF53155">
    <property type="entry name" value="Methylated DNA-protein cysteine methyltransferase domain"/>
    <property type="match status" value="1"/>
</dbReference>
<evidence type="ECO:0000256" key="4">
    <source>
        <dbReference type="ARBA" id="ARBA00022679"/>
    </source>
</evidence>
<dbReference type="PROSITE" id="PS00374">
    <property type="entry name" value="MGMT"/>
    <property type="match status" value="1"/>
</dbReference>
<dbReference type="Pfam" id="PF01035">
    <property type="entry name" value="DNA_binding_1"/>
    <property type="match status" value="1"/>
</dbReference>
<dbReference type="GO" id="GO:0005737">
    <property type="term" value="C:cytoplasm"/>
    <property type="evidence" value="ECO:0007669"/>
    <property type="project" value="UniProtKB-SubCell"/>
</dbReference>
<dbReference type="AlphaFoldDB" id="A0A017SXR0"/>
<dbReference type="PANTHER" id="PTHR10815">
    <property type="entry name" value="METHYLATED-DNA--PROTEIN-CYSTEINE METHYLTRANSFERASE"/>
    <property type="match status" value="1"/>
</dbReference>
<keyword evidence="5 8" id="KW-0227">DNA damage</keyword>
<proteinExistence type="inferred from homology"/>
<comment type="subcellular location">
    <subcellularLocation>
        <location evidence="8">Cytoplasm</location>
    </subcellularLocation>
</comment>
<dbReference type="InterPro" id="IPR036388">
    <property type="entry name" value="WH-like_DNA-bd_sf"/>
</dbReference>
<evidence type="ECO:0000256" key="5">
    <source>
        <dbReference type="ARBA" id="ARBA00022763"/>
    </source>
</evidence>
<dbReference type="GO" id="GO:0003908">
    <property type="term" value="F:methylated-DNA-[protein]-cysteine S-methyltransferase activity"/>
    <property type="evidence" value="ECO:0007669"/>
    <property type="project" value="UniProtKB-UniRule"/>
</dbReference>
<evidence type="ECO:0000256" key="8">
    <source>
        <dbReference type="HAMAP-Rule" id="MF_00772"/>
    </source>
</evidence>
<dbReference type="GO" id="GO:0032259">
    <property type="term" value="P:methylation"/>
    <property type="evidence" value="ECO:0007669"/>
    <property type="project" value="UniProtKB-KW"/>
</dbReference>
<dbReference type="FunFam" id="1.10.10.10:FF:000337">
    <property type="entry name" value="Methylated-DNA--protein-cysteine methyltransferase"/>
    <property type="match status" value="1"/>
</dbReference>
<evidence type="ECO:0000259" key="9">
    <source>
        <dbReference type="Pfam" id="PF01035"/>
    </source>
</evidence>
<evidence type="ECO:0000313" key="12">
    <source>
        <dbReference type="Proteomes" id="UP000019678"/>
    </source>
</evidence>
<comment type="catalytic activity">
    <reaction evidence="7 8">
        <text>a 6-O-methyl-2'-deoxyguanosine in DNA + L-cysteinyl-[protein] = S-methyl-L-cysteinyl-[protein] + a 2'-deoxyguanosine in DNA</text>
        <dbReference type="Rhea" id="RHEA:24000"/>
        <dbReference type="Rhea" id="RHEA-COMP:10131"/>
        <dbReference type="Rhea" id="RHEA-COMP:10132"/>
        <dbReference type="Rhea" id="RHEA-COMP:11367"/>
        <dbReference type="Rhea" id="RHEA-COMP:11368"/>
        <dbReference type="ChEBI" id="CHEBI:29950"/>
        <dbReference type="ChEBI" id="CHEBI:82612"/>
        <dbReference type="ChEBI" id="CHEBI:85445"/>
        <dbReference type="ChEBI" id="CHEBI:85448"/>
        <dbReference type="EC" id="2.1.1.63"/>
    </reaction>
</comment>
<feature type="domain" description="Methylguanine DNA methyltransferase ribonuclease-like" evidence="10">
    <location>
        <begin position="8"/>
        <end position="71"/>
    </location>
</feature>
<keyword evidence="12" id="KW-1185">Reference proteome</keyword>
<dbReference type="CDD" id="cd06445">
    <property type="entry name" value="ATase"/>
    <property type="match status" value="1"/>
</dbReference>
<dbReference type="Pfam" id="PF02870">
    <property type="entry name" value="Methyltransf_1N"/>
    <property type="match status" value="1"/>
</dbReference>
<feature type="domain" description="Methylated-DNA-[protein]-cysteine S-methyltransferase DNA binding" evidence="9">
    <location>
        <begin position="76"/>
        <end position="155"/>
    </location>
</feature>
<evidence type="ECO:0000256" key="3">
    <source>
        <dbReference type="ARBA" id="ARBA00022603"/>
    </source>
</evidence>
<dbReference type="InterPro" id="IPR036631">
    <property type="entry name" value="MGMT_N_sf"/>
</dbReference>
<dbReference type="GO" id="GO:0006307">
    <property type="term" value="P:DNA alkylation repair"/>
    <property type="evidence" value="ECO:0007669"/>
    <property type="project" value="UniProtKB-UniRule"/>
</dbReference>
<comment type="function">
    <text evidence="8">Involved in the cellular defense against the biological effects of O6-methylguanine (O6-MeG) and O4-methylthymine (O4-MeT) in DNA. Repairs the methylated nucleobase in DNA by stoichiometrically transferring the methyl group to a cysteine residue in the enzyme. This is a suicide reaction: the enzyme is irreversibly inactivated.</text>
</comment>
<comment type="caution">
    <text evidence="11">The sequence shown here is derived from an EMBL/GenBank/DDBJ whole genome shotgun (WGS) entry which is preliminary data.</text>
</comment>
<dbReference type="HAMAP" id="MF_00772">
    <property type="entry name" value="OGT"/>
    <property type="match status" value="1"/>
</dbReference>
<keyword evidence="6 8" id="KW-0234">DNA repair</keyword>
<dbReference type="EMBL" id="ASRX01000091">
    <property type="protein sequence ID" value="EYF01051.1"/>
    <property type="molecule type" value="Genomic_DNA"/>
</dbReference>
<dbReference type="InterPro" id="IPR036217">
    <property type="entry name" value="MethylDNA_cys_MeTrfase_DNAb"/>
</dbReference>
<keyword evidence="4 8" id="KW-0808">Transferase</keyword>
<comment type="catalytic activity">
    <reaction evidence="1 8">
        <text>a 4-O-methyl-thymidine in DNA + L-cysteinyl-[protein] = a thymidine in DNA + S-methyl-L-cysteinyl-[protein]</text>
        <dbReference type="Rhea" id="RHEA:53428"/>
        <dbReference type="Rhea" id="RHEA-COMP:10131"/>
        <dbReference type="Rhea" id="RHEA-COMP:10132"/>
        <dbReference type="Rhea" id="RHEA-COMP:13555"/>
        <dbReference type="Rhea" id="RHEA-COMP:13556"/>
        <dbReference type="ChEBI" id="CHEBI:29950"/>
        <dbReference type="ChEBI" id="CHEBI:82612"/>
        <dbReference type="ChEBI" id="CHEBI:137386"/>
        <dbReference type="ChEBI" id="CHEBI:137387"/>
        <dbReference type="EC" id="2.1.1.63"/>
    </reaction>
</comment>
<evidence type="ECO:0000256" key="2">
    <source>
        <dbReference type="ARBA" id="ARBA00022490"/>
    </source>
</evidence>
<dbReference type="RefSeq" id="WP_044250079.1">
    <property type="nucleotide sequence ID" value="NZ_ASRX01000091.1"/>
</dbReference>
<dbReference type="Gene3D" id="3.30.160.70">
    <property type="entry name" value="Methylated DNA-protein cysteine methyltransferase domain"/>
    <property type="match status" value="1"/>
</dbReference>
<dbReference type="OrthoDB" id="9802228at2"/>
<keyword evidence="3 8" id="KW-0489">Methyltransferase</keyword>
<protein>
    <recommendedName>
        <fullName evidence="8">Methylated-DNA--protein-cysteine methyltransferase</fullName>
        <ecNumber evidence="8">2.1.1.63</ecNumber>
    </recommendedName>
    <alternativeName>
        <fullName evidence="8">6-O-methylguanine-DNA methyltransferase</fullName>
        <shortName evidence="8">MGMT</shortName>
    </alternativeName>
    <alternativeName>
        <fullName evidence="8">O-6-methylguanine-DNA-alkyltransferase</fullName>
    </alternativeName>
</protein>
<dbReference type="InterPro" id="IPR008332">
    <property type="entry name" value="MethylG_MeTrfase_N"/>
</dbReference>
<evidence type="ECO:0000259" key="10">
    <source>
        <dbReference type="Pfam" id="PF02870"/>
    </source>
</evidence>
<reference evidence="11 12" key="1">
    <citation type="submission" date="2013-05" db="EMBL/GenBank/DDBJ databases">
        <title>Genome assembly of Chondromyces apiculatus DSM 436.</title>
        <authorList>
            <person name="Sharma G."/>
            <person name="Khatri I."/>
            <person name="Kaur C."/>
            <person name="Mayilraj S."/>
            <person name="Subramanian S."/>
        </authorList>
    </citation>
    <scope>NUCLEOTIDE SEQUENCE [LARGE SCALE GENOMIC DNA]</scope>
    <source>
        <strain evidence="11 12">DSM 436</strain>
    </source>
</reference>
<dbReference type="eggNOG" id="COG0350">
    <property type="taxonomic scope" value="Bacteria"/>
</dbReference>
<name>A0A017SXR0_9BACT</name>
<keyword evidence="2 8" id="KW-0963">Cytoplasm</keyword>
<evidence type="ECO:0000313" key="11">
    <source>
        <dbReference type="EMBL" id="EYF01051.1"/>
    </source>
</evidence>
<evidence type="ECO:0000256" key="6">
    <source>
        <dbReference type="ARBA" id="ARBA00023204"/>
    </source>
</evidence>
<dbReference type="Gene3D" id="1.10.10.10">
    <property type="entry name" value="Winged helix-like DNA-binding domain superfamily/Winged helix DNA-binding domain"/>
    <property type="match status" value="1"/>
</dbReference>
<dbReference type="InterPro" id="IPR023546">
    <property type="entry name" value="MGMT"/>
</dbReference>
<dbReference type="PANTHER" id="PTHR10815:SF5">
    <property type="entry name" value="METHYLATED-DNA--PROTEIN-CYSTEINE METHYLTRANSFERASE"/>
    <property type="match status" value="1"/>
</dbReference>
<dbReference type="SUPFAM" id="SSF46767">
    <property type="entry name" value="Methylated DNA-protein cysteine methyltransferase, C-terminal domain"/>
    <property type="match status" value="1"/>
</dbReference>
<comment type="miscellaneous">
    <text evidence="8">This enzyme catalyzes only one turnover and therefore is not strictly catalytic. According to one definition, an enzyme is a biocatalyst that acts repeatedly and over many reaction cycles.</text>
</comment>
<evidence type="ECO:0000256" key="7">
    <source>
        <dbReference type="ARBA" id="ARBA00049348"/>
    </source>
</evidence>
<sequence>MLHEIEVESPLGPLRVLGREGAITALYTPEHRAPPAWRGADGEGVPVLVEARRQLAQYFAGERRVFTLPLAMEGTAFQQAVWAALTEIPLGTTVTYGQLAVRLGRPAAARAVGAANGGNPVSIVVPCHRVIGGGGALTGYAGGLAAKRWLLDHETAVLEKGAGGAIRDRTRLSP</sequence>
<dbReference type="InterPro" id="IPR001497">
    <property type="entry name" value="MethylDNA_cys_MeTrfase_AS"/>
</dbReference>
<dbReference type="InterPro" id="IPR014048">
    <property type="entry name" value="MethylDNA_cys_MeTrfase_DNA-bd"/>
</dbReference>
<comment type="similarity">
    <text evidence="8">Belongs to the MGMT family.</text>
</comment>
<accession>A0A017SXR0</accession>
<dbReference type="NCBIfam" id="TIGR00589">
    <property type="entry name" value="ogt"/>
    <property type="match status" value="1"/>
</dbReference>
<evidence type="ECO:0000256" key="1">
    <source>
        <dbReference type="ARBA" id="ARBA00001286"/>
    </source>
</evidence>
<organism evidence="11 12">
    <name type="scientific">Chondromyces apiculatus DSM 436</name>
    <dbReference type="NCBI Taxonomy" id="1192034"/>
    <lineage>
        <taxon>Bacteria</taxon>
        <taxon>Pseudomonadati</taxon>
        <taxon>Myxococcota</taxon>
        <taxon>Polyangia</taxon>
        <taxon>Polyangiales</taxon>
        <taxon>Polyangiaceae</taxon>
        <taxon>Chondromyces</taxon>
    </lineage>
</organism>
<dbReference type="Proteomes" id="UP000019678">
    <property type="component" value="Unassembled WGS sequence"/>
</dbReference>
<feature type="active site" description="Nucleophile; methyl group acceptor" evidence="8">
    <location>
        <position position="127"/>
    </location>
</feature>
<dbReference type="EC" id="2.1.1.63" evidence="8"/>